<name>A0AAD7A3C1_9AGAR</name>
<keyword evidence="2" id="KW-0812">Transmembrane</keyword>
<keyword evidence="4" id="KW-1185">Reference proteome</keyword>
<evidence type="ECO:0008006" key="5">
    <source>
        <dbReference type="Google" id="ProtNLM"/>
    </source>
</evidence>
<evidence type="ECO:0000313" key="3">
    <source>
        <dbReference type="EMBL" id="KAJ7348684.1"/>
    </source>
</evidence>
<accession>A0AAD7A3C1</accession>
<dbReference type="EMBL" id="JARIHO010000017">
    <property type="protein sequence ID" value="KAJ7348684.1"/>
    <property type="molecule type" value="Genomic_DNA"/>
</dbReference>
<dbReference type="Gene3D" id="1.20.1280.50">
    <property type="match status" value="1"/>
</dbReference>
<feature type="transmembrane region" description="Helical" evidence="2">
    <location>
        <begin position="412"/>
        <end position="432"/>
    </location>
</feature>
<proteinExistence type="predicted"/>
<evidence type="ECO:0000256" key="1">
    <source>
        <dbReference type="SAM" id="Coils"/>
    </source>
</evidence>
<dbReference type="Proteomes" id="UP001218218">
    <property type="component" value="Unassembled WGS sequence"/>
</dbReference>
<evidence type="ECO:0000313" key="4">
    <source>
        <dbReference type="Proteomes" id="UP001218218"/>
    </source>
</evidence>
<dbReference type="AlphaFoldDB" id="A0AAD7A3C1"/>
<keyword evidence="2" id="KW-1133">Transmembrane helix</keyword>
<protein>
    <recommendedName>
        <fullName evidence="5">F-box domain-containing protein</fullName>
    </recommendedName>
</protein>
<organism evidence="3 4">
    <name type="scientific">Mycena albidolilacea</name>
    <dbReference type="NCBI Taxonomy" id="1033008"/>
    <lineage>
        <taxon>Eukaryota</taxon>
        <taxon>Fungi</taxon>
        <taxon>Dikarya</taxon>
        <taxon>Basidiomycota</taxon>
        <taxon>Agaricomycotina</taxon>
        <taxon>Agaricomycetes</taxon>
        <taxon>Agaricomycetidae</taxon>
        <taxon>Agaricales</taxon>
        <taxon>Marasmiineae</taxon>
        <taxon>Mycenaceae</taxon>
        <taxon>Mycena</taxon>
    </lineage>
</organism>
<gene>
    <name evidence="3" type="ORF">DFH08DRAFT_866324</name>
</gene>
<feature type="coiled-coil region" evidence="1">
    <location>
        <begin position="12"/>
        <end position="39"/>
    </location>
</feature>
<sequence>MLEALETDRCRLADIAAQILDLERALSVLRAEQALAQERLDACKYPVLTLPNEITSEIFLHFLPSYPTPPPLTGIHSPTFLTQICRKWREVALATPALWRAIRLTNSRISYEQRGQISEAWMTRSGTSPLSFRVSDGIPSDRVFKMLSYLGPHRARLEHLDICIPPRFLSVFKGPMPLLRDLELSLTGGLTHGFFMDGALPFQEVPKIRTAVLNYIAASHVTLPWGQLTSLTLHATSPHQCVSILRQAPNLVHCGMYLWGDRELQDYPEHGPDITLPCLDSLVLTLAYGKAGPGFFRCIFVPALHNLEVHEQFLLPSPVISPESFISNPIADCRNCASCKEEGNMQFPIPRPFRLFLTSLSRPKTMEIPRSRLSPIPRTRATQAPIRKTFINPEPMLPFSNDVFDASCYPRYMMYLLFLAPLISLGFLILIIPLKPLRECGEFVRGTSRASWLSHFVSSQK</sequence>
<evidence type="ECO:0000256" key="2">
    <source>
        <dbReference type="SAM" id="Phobius"/>
    </source>
</evidence>
<comment type="caution">
    <text evidence="3">The sequence shown here is derived from an EMBL/GenBank/DDBJ whole genome shotgun (WGS) entry which is preliminary data.</text>
</comment>
<keyword evidence="1" id="KW-0175">Coiled coil</keyword>
<keyword evidence="2" id="KW-0472">Membrane</keyword>
<reference evidence="3" key="1">
    <citation type="submission" date="2023-03" db="EMBL/GenBank/DDBJ databases">
        <title>Massive genome expansion in bonnet fungi (Mycena s.s.) driven by repeated elements and novel gene families across ecological guilds.</title>
        <authorList>
            <consortium name="Lawrence Berkeley National Laboratory"/>
            <person name="Harder C.B."/>
            <person name="Miyauchi S."/>
            <person name="Viragh M."/>
            <person name="Kuo A."/>
            <person name="Thoen E."/>
            <person name="Andreopoulos B."/>
            <person name="Lu D."/>
            <person name="Skrede I."/>
            <person name="Drula E."/>
            <person name="Henrissat B."/>
            <person name="Morin E."/>
            <person name="Kohler A."/>
            <person name="Barry K."/>
            <person name="LaButti K."/>
            <person name="Morin E."/>
            <person name="Salamov A."/>
            <person name="Lipzen A."/>
            <person name="Mereny Z."/>
            <person name="Hegedus B."/>
            <person name="Baldrian P."/>
            <person name="Stursova M."/>
            <person name="Weitz H."/>
            <person name="Taylor A."/>
            <person name="Grigoriev I.V."/>
            <person name="Nagy L.G."/>
            <person name="Martin F."/>
            <person name="Kauserud H."/>
        </authorList>
    </citation>
    <scope>NUCLEOTIDE SEQUENCE</scope>
    <source>
        <strain evidence="3">CBHHK002</strain>
    </source>
</reference>